<dbReference type="GO" id="GO:0005524">
    <property type="term" value="F:ATP binding"/>
    <property type="evidence" value="ECO:0007669"/>
    <property type="project" value="UniProtKB-KW"/>
</dbReference>
<reference evidence="7" key="1">
    <citation type="submission" date="2016-10" db="EMBL/GenBank/DDBJ databases">
        <authorList>
            <person name="Benchimol M."/>
            <person name="Almeida L.G."/>
            <person name="Vasconcelos A.T."/>
            <person name="Perreira-Neves A."/>
            <person name="Rosa I.A."/>
            <person name="Tasca T."/>
            <person name="Bogo M.R."/>
            <person name="de Souza W."/>
        </authorList>
    </citation>
    <scope>NUCLEOTIDE SEQUENCE [LARGE SCALE GENOMIC DNA]</scope>
    <source>
        <strain evidence="7">K</strain>
    </source>
</reference>
<dbReference type="RefSeq" id="XP_068369314.1">
    <property type="nucleotide sequence ID" value="XM_068514069.1"/>
</dbReference>
<dbReference type="Proteomes" id="UP000179807">
    <property type="component" value="Unassembled WGS sequence"/>
</dbReference>
<dbReference type="PANTHER" id="PTHR24058:SF17">
    <property type="entry name" value="HOMEODOMAIN INTERACTING PROTEIN KINASE, ISOFORM D"/>
    <property type="match status" value="1"/>
</dbReference>
<dbReference type="GO" id="GO:0004713">
    <property type="term" value="F:protein tyrosine kinase activity"/>
    <property type="evidence" value="ECO:0007669"/>
    <property type="project" value="TreeGrafter"/>
</dbReference>
<name>A0A1J4KYD7_9EUKA</name>
<evidence type="ECO:0000256" key="3">
    <source>
        <dbReference type="ARBA" id="ARBA00022741"/>
    </source>
</evidence>
<proteinExistence type="predicted"/>
<dbReference type="PROSITE" id="PS50011">
    <property type="entry name" value="PROTEIN_KINASE_DOM"/>
    <property type="match status" value="1"/>
</dbReference>
<dbReference type="InterPro" id="IPR000719">
    <property type="entry name" value="Prot_kinase_dom"/>
</dbReference>
<dbReference type="InterPro" id="IPR050494">
    <property type="entry name" value="Ser_Thr_dual-spec_kinase"/>
</dbReference>
<dbReference type="VEuPathDB" id="TrichDB:TRFO_41983"/>
<dbReference type="GO" id="GO:0005737">
    <property type="term" value="C:cytoplasm"/>
    <property type="evidence" value="ECO:0007669"/>
    <property type="project" value="TreeGrafter"/>
</dbReference>
<dbReference type="Pfam" id="PF00069">
    <property type="entry name" value="Pkinase"/>
    <property type="match status" value="1"/>
</dbReference>
<gene>
    <name evidence="7" type="ORF">TRFO_41983</name>
</gene>
<dbReference type="GeneID" id="94848773"/>
<dbReference type="EMBL" id="MLAK01000136">
    <property type="protein sequence ID" value="OHT16178.1"/>
    <property type="molecule type" value="Genomic_DNA"/>
</dbReference>
<keyword evidence="3" id="KW-0547">Nucleotide-binding</keyword>
<accession>A0A1J4KYD7</accession>
<evidence type="ECO:0000256" key="5">
    <source>
        <dbReference type="ARBA" id="ARBA00022840"/>
    </source>
</evidence>
<keyword evidence="2" id="KW-0808">Transferase</keyword>
<evidence type="ECO:0000313" key="8">
    <source>
        <dbReference type="Proteomes" id="UP000179807"/>
    </source>
</evidence>
<dbReference type="InterPro" id="IPR011009">
    <property type="entry name" value="Kinase-like_dom_sf"/>
</dbReference>
<dbReference type="SUPFAM" id="SSF56112">
    <property type="entry name" value="Protein kinase-like (PK-like)"/>
    <property type="match status" value="1"/>
</dbReference>
<dbReference type="OrthoDB" id="9332038at2759"/>
<feature type="domain" description="Protein kinase" evidence="6">
    <location>
        <begin position="1"/>
        <end position="289"/>
    </location>
</feature>
<dbReference type="Gene3D" id="3.30.200.20">
    <property type="entry name" value="Phosphorylase Kinase, domain 1"/>
    <property type="match status" value="1"/>
</dbReference>
<keyword evidence="4 7" id="KW-0418">Kinase</keyword>
<dbReference type="SMART" id="SM00220">
    <property type="entry name" value="S_TKc"/>
    <property type="match status" value="1"/>
</dbReference>
<evidence type="ECO:0000313" key="7">
    <source>
        <dbReference type="EMBL" id="OHT16178.1"/>
    </source>
</evidence>
<sequence length="295" mass="34154">MIKPISISNNLFRFGLSFLFISNPQLKNYLEMYEQERMSVIEYSFIYMNHFCLIFELMGASLIKEIQENKFSGFPLVYVQSVLKNILPMLSSLSNLGLMHCDVKPENILKFGESFKLIDFGSCLFVANNSIFYVQSRFYRAPEVALKIPFDSKVDVWSLGCVAVELFLGLPLFPARSEVHLSSLIEQTIGKYPEHMYRQSPRRDKLFSNDGTIKSPTELCRDNDEDFATEFQPYFTKTKLLDILDSYETEGDENNGHNRELFIDLVNKMLKIDPEERISADSALNHPFFDIRFTS</sequence>
<dbReference type="Gene3D" id="1.10.510.10">
    <property type="entry name" value="Transferase(Phosphotransferase) domain 1"/>
    <property type="match status" value="1"/>
</dbReference>
<dbReference type="PANTHER" id="PTHR24058">
    <property type="entry name" value="DUAL SPECIFICITY PROTEIN KINASE"/>
    <property type="match status" value="1"/>
</dbReference>
<dbReference type="GO" id="GO:0004674">
    <property type="term" value="F:protein serine/threonine kinase activity"/>
    <property type="evidence" value="ECO:0007669"/>
    <property type="project" value="UniProtKB-KW"/>
</dbReference>
<keyword evidence="1" id="KW-0723">Serine/threonine-protein kinase</keyword>
<dbReference type="AlphaFoldDB" id="A0A1J4KYD7"/>
<evidence type="ECO:0000256" key="4">
    <source>
        <dbReference type="ARBA" id="ARBA00022777"/>
    </source>
</evidence>
<keyword evidence="8" id="KW-1185">Reference proteome</keyword>
<protein>
    <submittedName>
        <fullName evidence="7">CMGC family protein kinase</fullName>
    </submittedName>
</protein>
<organism evidence="7 8">
    <name type="scientific">Tritrichomonas foetus</name>
    <dbReference type="NCBI Taxonomy" id="1144522"/>
    <lineage>
        <taxon>Eukaryota</taxon>
        <taxon>Metamonada</taxon>
        <taxon>Parabasalia</taxon>
        <taxon>Tritrichomonadida</taxon>
        <taxon>Tritrichomonadidae</taxon>
        <taxon>Tritrichomonas</taxon>
    </lineage>
</organism>
<evidence type="ECO:0000256" key="1">
    <source>
        <dbReference type="ARBA" id="ARBA00022527"/>
    </source>
</evidence>
<keyword evidence="5" id="KW-0067">ATP-binding</keyword>
<evidence type="ECO:0000259" key="6">
    <source>
        <dbReference type="PROSITE" id="PS50011"/>
    </source>
</evidence>
<evidence type="ECO:0000256" key="2">
    <source>
        <dbReference type="ARBA" id="ARBA00022679"/>
    </source>
</evidence>
<comment type="caution">
    <text evidence="7">The sequence shown here is derived from an EMBL/GenBank/DDBJ whole genome shotgun (WGS) entry which is preliminary data.</text>
</comment>